<organism evidence="3 4">
    <name type="scientific">Rhodohalobacter barkolensis</name>
    <dbReference type="NCBI Taxonomy" id="2053187"/>
    <lineage>
        <taxon>Bacteria</taxon>
        <taxon>Pseudomonadati</taxon>
        <taxon>Balneolota</taxon>
        <taxon>Balneolia</taxon>
        <taxon>Balneolales</taxon>
        <taxon>Balneolaceae</taxon>
        <taxon>Rhodohalobacter</taxon>
    </lineage>
</organism>
<evidence type="ECO:0000313" key="4">
    <source>
        <dbReference type="Proteomes" id="UP000233398"/>
    </source>
</evidence>
<dbReference type="Pfam" id="PF01557">
    <property type="entry name" value="FAA_hydrolase"/>
    <property type="match status" value="1"/>
</dbReference>
<evidence type="ECO:0000256" key="1">
    <source>
        <dbReference type="ARBA" id="ARBA00022723"/>
    </source>
</evidence>
<dbReference type="InterPro" id="IPR036663">
    <property type="entry name" value="Fumarylacetoacetase_C_sf"/>
</dbReference>
<gene>
    <name evidence="3" type="ORF">CWD77_01140</name>
</gene>
<dbReference type="PANTHER" id="PTHR11820">
    <property type="entry name" value="ACYLPYRUVASE"/>
    <property type="match status" value="1"/>
</dbReference>
<proteinExistence type="predicted"/>
<sequence>MTHQIPDFPDLHFGSIYCIGRNYAKHAKELKNEIPSEPVIFLKPRSSLIFDGELVKIPTQSESVHHEVEMVILIGKETKSVSPENALDSVKALGVGLDMTARDLQSAAKLKGLPWTLAKGFDTFAPLGNLVEFNKDINLTHLDLTVSVNGEKRQSGNTSDMLFPVANLISYLSEQFTLTPGDLIYTGTPEGVSAVQKGDLIKASLGKGLSTLQVHVS</sequence>
<dbReference type="SUPFAM" id="SSF56529">
    <property type="entry name" value="FAH"/>
    <property type="match status" value="1"/>
</dbReference>
<dbReference type="GO" id="GO:0016853">
    <property type="term" value="F:isomerase activity"/>
    <property type="evidence" value="ECO:0007669"/>
    <property type="project" value="UniProtKB-KW"/>
</dbReference>
<keyword evidence="3" id="KW-0378">Hydrolase</keyword>
<dbReference type="Gene3D" id="3.90.850.10">
    <property type="entry name" value="Fumarylacetoacetase-like, C-terminal domain"/>
    <property type="match status" value="1"/>
</dbReference>
<keyword evidence="4" id="KW-1185">Reference proteome</keyword>
<name>A0A2N0VIT7_9BACT</name>
<dbReference type="Proteomes" id="UP000233398">
    <property type="component" value="Unassembled WGS sequence"/>
</dbReference>
<keyword evidence="3" id="KW-0413">Isomerase</keyword>
<comment type="caution">
    <text evidence="3">The sequence shown here is derived from an EMBL/GenBank/DDBJ whole genome shotgun (WGS) entry which is preliminary data.</text>
</comment>
<dbReference type="OrthoDB" id="9805307at2"/>
<dbReference type="EMBL" id="PISP01000001">
    <property type="protein sequence ID" value="PKD44107.1"/>
    <property type="molecule type" value="Genomic_DNA"/>
</dbReference>
<accession>A0A2N0VIT7</accession>
<evidence type="ECO:0000313" key="3">
    <source>
        <dbReference type="EMBL" id="PKD44107.1"/>
    </source>
</evidence>
<dbReference type="InterPro" id="IPR011234">
    <property type="entry name" value="Fumarylacetoacetase-like_C"/>
</dbReference>
<feature type="domain" description="Fumarylacetoacetase-like C-terminal" evidence="2">
    <location>
        <begin position="16"/>
        <end position="216"/>
    </location>
</feature>
<dbReference type="PANTHER" id="PTHR11820:SF7">
    <property type="entry name" value="ACYLPYRUVASE FAHD1, MITOCHONDRIAL"/>
    <property type="match status" value="1"/>
</dbReference>
<dbReference type="GO" id="GO:0018773">
    <property type="term" value="F:acetylpyruvate hydrolase activity"/>
    <property type="evidence" value="ECO:0007669"/>
    <property type="project" value="TreeGrafter"/>
</dbReference>
<protein>
    <submittedName>
        <fullName evidence="3">Isomerase/hydrolase</fullName>
    </submittedName>
</protein>
<reference evidence="3 4" key="1">
    <citation type="submission" date="2017-11" db="EMBL/GenBank/DDBJ databases">
        <title>Rhodohalobacter 15182 sp. nov., isolated from a salt lake.</title>
        <authorList>
            <person name="Han S."/>
        </authorList>
    </citation>
    <scope>NUCLEOTIDE SEQUENCE [LARGE SCALE GENOMIC DNA]</scope>
    <source>
        <strain evidence="3 4">15182</strain>
    </source>
</reference>
<dbReference type="RefSeq" id="WP_101071398.1">
    <property type="nucleotide sequence ID" value="NZ_PISP01000001.1"/>
</dbReference>
<keyword evidence="1" id="KW-0479">Metal-binding</keyword>
<dbReference type="AlphaFoldDB" id="A0A2N0VIT7"/>
<dbReference type="GO" id="GO:0046872">
    <property type="term" value="F:metal ion binding"/>
    <property type="evidence" value="ECO:0007669"/>
    <property type="project" value="UniProtKB-KW"/>
</dbReference>
<evidence type="ECO:0000259" key="2">
    <source>
        <dbReference type="Pfam" id="PF01557"/>
    </source>
</evidence>